<gene>
    <name evidence="2" type="ORF">C463_04034</name>
</gene>
<dbReference type="PATRIC" id="fig|1227465.4.peg.801"/>
<proteinExistence type="predicted"/>
<feature type="transmembrane region" description="Helical" evidence="1">
    <location>
        <begin position="20"/>
        <end position="42"/>
    </location>
</feature>
<keyword evidence="1" id="KW-1133">Transmembrane helix</keyword>
<name>M0EHS4_9EURY</name>
<protein>
    <submittedName>
        <fullName evidence="2">Uncharacterized protein</fullName>
    </submittedName>
</protein>
<dbReference type="RefSeq" id="WP_008441262.1">
    <property type="nucleotide sequence ID" value="NZ_AOJK01000020.1"/>
</dbReference>
<sequence length="74" mass="7854">MLDEILDVFIGEIAKLIPDVVWGAVFLVAGLLTTMIGVTMMLGMTTLNGSPQFGAILTAVGVLLIAGPFVAWYR</sequence>
<dbReference type="EMBL" id="AOJK01000020">
    <property type="protein sequence ID" value="ELZ46603.1"/>
    <property type="molecule type" value="Genomic_DNA"/>
</dbReference>
<reference evidence="2 3" key="1">
    <citation type="journal article" date="2014" name="PLoS Genet.">
        <title>Phylogenetically driven sequencing of extremely halophilic archaea reveals strategies for static and dynamic osmo-response.</title>
        <authorList>
            <person name="Becker E.A."/>
            <person name="Seitzer P.M."/>
            <person name="Tritt A."/>
            <person name="Larsen D."/>
            <person name="Krusor M."/>
            <person name="Yao A.I."/>
            <person name="Wu D."/>
            <person name="Madern D."/>
            <person name="Eisen J.A."/>
            <person name="Darling A.E."/>
            <person name="Facciotti M.T."/>
        </authorList>
    </citation>
    <scope>NUCLEOTIDE SEQUENCE [LARGE SCALE GENOMIC DNA]</scope>
    <source>
        <strain evidence="2 3">DSM 19288</strain>
    </source>
</reference>
<evidence type="ECO:0000313" key="3">
    <source>
        <dbReference type="Proteomes" id="UP000011586"/>
    </source>
</evidence>
<feature type="transmembrane region" description="Helical" evidence="1">
    <location>
        <begin position="54"/>
        <end position="73"/>
    </location>
</feature>
<accession>M0EHS4</accession>
<dbReference type="AlphaFoldDB" id="M0EHS4"/>
<keyword evidence="1" id="KW-0472">Membrane</keyword>
<dbReference type="OrthoDB" id="328857at2157"/>
<evidence type="ECO:0000313" key="2">
    <source>
        <dbReference type="EMBL" id="ELZ46603.1"/>
    </source>
</evidence>
<evidence type="ECO:0000256" key="1">
    <source>
        <dbReference type="SAM" id="Phobius"/>
    </source>
</evidence>
<comment type="caution">
    <text evidence="2">The sequence shown here is derived from an EMBL/GenBank/DDBJ whole genome shotgun (WGS) entry which is preliminary data.</text>
</comment>
<dbReference type="Proteomes" id="UP000011586">
    <property type="component" value="Unassembled WGS sequence"/>
</dbReference>
<keyword evidence="3" id="KW-1185">Reference proteome</keyword>
<keyword evidence="1" id="KW-0812">Transmembrane</keyword>
<organism evidence="2 3">
    <name type="scientific">Halorubrum californiense DSM 19288</name>
    <dbReference type="NCBI Taxonomy" id="1227465"/>
    <lineage>
        <taxon>Archaea</taxon>
        <taxon>Methanobacteriati</taxon>
        <taxon>Methanobacteriota</taxon>
        <taxon>Stenosarchaea group</taxon>
        <taxon>Halobacteria</taxon>
        <taxon>Halobacteriales</taxon>
        <taxon>Haloferacaceae</taxon>
        <taxon>Halorubrum</taxon>
    </lineage>
</organism>